<feature type="transmembrane region" description="Helical" evidence="2">
    <location>
        <begin position="59"/>
        <end position="83"/>
    </location>
</feature>
<organism evidence="4 5">
    <name type="scientific">Lentinula guzmanii</name>
    <dbReference type="NCBI Taxonomy" id="2804957"/>
    <lineage>
        <taxon>Eukaryota</taxon>
        <taxon>Fungi</taxon>
        <taxon>Dikarya</taxon>
        <taxon>Basidiomycota</taxon>
        <taxon>Agaricomycotina</taxon>
        <taxon>Agaricomycetes</taxon>
        <taxon>Agaricomycetidae</taxon>
        <taxon>Agaricales</taxon>
        <taxon>Marasmiineae</taxon>
        <taxon>Omphalotaceae</taxon>
        <taxon>Lentinula</taxon>
    </lineage>
</organism>
<reference evidence="4" key="1">
    <citation type="submission" date="2022-08" db="EMBL/GenBank/DDBJ databases">
        <authorList>
            <consortium name="DOE Joint Genome Institute"/>
            <person name="Min B."/>
            <person name="Sierra-Patev S."/>
            <person name="Naranjo-Ortiz M."/>
            <person name="Looney B."/>
            <person name="Konkel Z."/>
            <person name="Slot J.C."/>
            <person name="Sakamoto Y."/>
            <person name="Steenwyk J.L."/>
            <person name="Rokas A."/>
            <person name="Carro J."/>
            <person name="Camarero S."/>
            <person name="Ferreira P."/>
            <person name="Molpeceres G."/>
            <person name="Ruiz-duenas F.J."/>
            <person name="Serrano A."/>
            <person name="Henrissat B."/>
            <person name="Drula E."/>
            <person name="Hughes K.W."/>
            <person name="Mata J.L."/>
            <person name="Ishikawa N.K."/>
            <person name="Vargas-Isla R."/>
            <person name="Ushijima S."/>
            <person name="Smith C.A."/>
            <person name="Ahrendt S."/>
            <person name="Andreopoulos W."/>
            <person name="He G."/>
            <person name="LaButti K."/>
            <person name="Lipzen A."/>
            <person name="Ng V."/>
            <person name="Riley R."/>
            <person name="Sandor L."/>
            <person name="Barry K."/>
            <person name="Martinez A.T."/>
            <person name="Xiao Y."/>
            <person name="Gibbons J.G."/>
            <person name="Terashima K."/>
            <person name="Hibbett D.S."/>
            <person name="Grigoriev I.V."/>
        </authorList>
    </citation>
    <scope>NUCLEOTIDE SEQUENCE</scope>
    <source>
        <strain evidence="4">ET3784</strain>
    </source>
</reference>
<dbReference type="PANTHER" id="PTHR40465:SF1">
    <property type="entry name" value="DUF6534 DOMAIN-CONTAINING PROTEIN"/>
    <property type="match status" value="1"/>
</dbReference>
<feature type="transmembrane region" description="Helical" evidence="2">
    <location>
        <begin position="131"/>
        <end position="153"/>
    </location>
</feature>
<feature type="region of interest" description="Disordered" evidence="1">
    <location>
        <begin position="11"/>
        <end position="34"/>
    </location>
</feature>
<accession>A0AA38JBI4</accession>
<feature type="transmembrane region" description="Helical" evidence="2">
    <location>
        <begin position="173"/>
        <end position="193"/>
    </location>
</feature>
<gene>
    <name evidence="4" type="ORF">DFJ43DRAFT_1159611</name>
</gene>
<dbReference type="PANTHER" id="PTHR40465">
    <property type="entry name" value="CHROMOSOME 1, WHOLE GENOME SHOTGUN SEQUENCE"/>
    <property type="match status" value="1"/>
</dbReference>
<keyword evidence="5" id="KW-1185">Reference proteome</keyword>
<keyword evidence="2" id="KW-1133">Transmembrane helix</keyword>
<evidence type="ECO:0000256" key="2">
    <source>
        <dbReference type="SAM" id="Phobius"/>
    </source>
</evidence>
<proteinExistence type="predicted"/>
<feature type="transmembrane region" description="Helical" evidence="2">
    <location>
        <begin position="213"/>
        <end position="237"/>
    </location>
</feature>
<dbReference type="AlphaFoldDB" id="A0AA38JBI4"/>
<evidence type="ECO:0000313" key="4">
    <source>
        <dbReference type="EMBL" id="KAJ3718018.1"/>
    </source>
</evidence>
<dbReference type="EMBL" id="JANVFO010000071">
    <property type="protein sequence ID" value="KAJ3718018.1"/>
    <property type="molecule type" value="Genomic_DNA"/>
</dbReference>
<feature type="domain" description="DUF6534" evidence="3">
    <location>
        <begin position="178"/>
        <end position="267"/>
    </location>
</feature>
<reference evidence="4" key="2">
    <citation type="journal article" date="2023" name="Proc. Natl. Acad. Sci. U.S.A.">
        <title>A global phylogenomic analysis of the shiitake genus Lentinula.</title>
        <authorList>
            <person name="Sierra-Patev S."/>
            <person name="Min B."/>
            <person name="Naranjo-Ortiz M."/>
            <person name="Looney B."/>
            <person name="Konkel Z."/>
            <person name="Slot J.C."/>
            <person name="Sakamoto Y."/>
            <person name="Steenwyk J.L."/>
            <person name="Rokas A."/>
            <person name="Carro J."/>
            <person name="Camarero S."/>
            <person name="Ferreira P."/>
            <person name="Molpeceres G."/>
            <person name="Ruiz-Duenas F.J."/>
            <person name="Serrano A."/>
            <person name="Henrissat B."/>
            <person name="Drula E."/>
            <person name="Hughes K.W."/>
            <person name="Mata J.L."/>
            <person name="Ishikawa N.K."/>
            <person name="Vargas-Isla R."/>
            <person name="Ushijima S."/>
            <person name="Smith C.A."/>
            <person name="Donoghue J."/>
            <person name="Ahrendt S."/>
            <person name="Andreopoulos W."/>
            <person name="He G."/>
            <person name="LaButti K."/>
            <person name="Lipzen A."/>
            <person name="Ng V."/>
            <person name="Riley R."/>
            <person name="Sandor L."/>
            <person name="Barry K."/>
            <person name="Martinez A.T."/>
            <person name="Xiao Y."/>
            <person name="Gibbons J.G."/>
            <person name="Terashima K."/>
            <person name="Grigoriev I.V."/>
            <person name="Hibbett D."/>
        </authorList>
    </citation>
    <scope>NUCLEOTIDE SEQUENCE</scope>
    <source>
        <strain evidence="4">ET3784</strain>
    </source>
</reference>
<dbReference type="Pfam" id="PF20152">
    <property type="entry name" value="DUF6534"/>
    <property type="match status" value="1"/>
</dbReference>
<keyword evidence="2" id="KW-0812">Transmembrane</keyword>
<feature type="transmembrane region" description="Helical" evidence="2">
    <location>
        <begin position="95"/>
        <end position="119"/>
    </location>
</feature>
<name>A0AA38JBI4_9AGAR</name>
<dbReference type="Proteomes" id="UP001176059">
    <property type="component" value="Unassembled WGS sequence"/>
</dbReference>
<protein>
    <recommendedName>
        <fullName evidence="3">DUF6534 domain-containing protein</fullName>
    </recommendedName>
</protein>
<sequence length="346" mass="37926">MSEIPPNVAQLTGPLGRVGSGRPHEGQGRVSGRDPTLPNTIQVYLYYLGFPKDNLRLKALVYGLFIWDILQTALYTSTVFASLASGWGNLEALEALGLIWFDIPFMSGVASCVVQCFYAWRIYVLGKSIPLALFIVALALMEGSAAMALGITIKISVQTFADLQSKTFVVTTVWLLGSASCDVIISVCMLYLLTRARKFTSYRHTENMLSRLIGLTVGGGLLTTSVAIVDAVMYIVFQHNNYHAAPVAILAKLYTNALMVLFNSRRRHENIHSTVNYTWDGEGPPSNRPGISANSTFNSNFNRAISVDVNVDRTTDAPAESYSMAPFNKQVDEGFGSLEGESKARW</sequence>
<comment type="caution">
    <text evidence="4">The sequence shown here is derived from an EMBL/GenBank/DDBJ whole genome shotgun (WGS) entry which is preliminary data.</text>
</comment>
<evidence type="ECO:0000313" key="5">
    <source>
        <dbReference type="Proteomes" id="UP001176059"/>
    </source>
</evidence>
<evidence type="ECO:0000259" key="3">
    <source>
        <dbReference type="Pfam" id="PF20152"/>
    </source>
</evidence>
<evidence type="ECO:0000256" key="1">
    <source>
        <dbReference type="SAM" id="MobiDB-lite"/>
    </source>
</evidence>
<keyword evidence="2" id="KW-0472">Membrane</keyword>
<feature type="transmembrane region" description="Helical" evidence="2">
    <location>
        <begin position="243"/>
        <end position="262"/>
    </location>
</feature>
<dbReference type="InterPro" id="IPR045339">
    <property type="entry name" value="DUF6534"/>
</dbReference>